<proteinExistence type="predicted"/>
<dbReference type="GO" id="GO:0005125">
    <property type="term" value="F:cytokine activity"/>
    <property type="evidence" value="ECO:0007669"/>
    <property type="project" value="UniProtKB-KW"/>
</dbReference>
<sequence>MPILSVSVNVTLSAEKNTELLKELSNVVGKLLGKPEKYMCIHINTDQSISFAGTTQPAGFAVLKSIGGVGTSKQNNAISNKLFPLFKEYLGIPSDRFYIEFVNIGAADIAFDGQTFA</sequence>
<dbReference type="CTD" id="9802803"/>
<organism evidence="1 2">
    <name type="scientific">Caenorhabditis remanei</name>
    <name type="common">Caenorhabditis vulgaris</name>
    <dbReference type="NCBI Taxonomy" id="31234"/>
    <lineage>
        <taxon>Eukaryota</taxon>
        <taxon>Metazoa</taxon>
        <taxon>Ecdysozoa</taxon>
        <taxon>Nematoda</taxon>
        <taxon>Chromadorea</taxon>
        <taxon>Rhabditida</taxon>
        <taxon>Rhabditina</taxon>
        <taxon>Rhabditomorpha</taxon>
        <taxon>Rhabditoidea</taxon>
        <taxon>Rhabditidae</taxon>
        <taxon>Peloderinae</taxon>
        <taxon>Caenorhabditis</taxon>
    </lineage>
</organism>
<dbReference type="InterPro" id="IPR014347">
    <property type="entry name" value="Tautomerase/MIF_sf"/>
</dbReference>
<protein>
    <submittedName>
        <fullName evidence="1">Uncharacterized protein</fullName>
    </submittedName>
</protein>
<dbReference type="GO" id="GO:0050178">
    <property type="term" value="F:phenylpyruvate tautomerase activity"/>
    <property type="evidence" value="ECO:0007669"/>
    <property type="project" value="UniProtKB-EC"/>
</dbReference>
<reference evidence="1" key="1">
    <citation type="submission" date="2017-08" db="EMBL/GenBank/DDBJ databases">
        <authorList>
            <person name="de Groot N.N."/>
        </authorList>
    </citation>
    <scope>NUCLEOTIDE SEQUENCE [LARGE SCALE GENOMIC DNA]</scope>
    <source>
        <strain evidence="1">PX439</strain>
    </source>
</reference>
<dbReference type="SUPFAM" id="SSF55331">
    <property type="entry name" value="Tautomerase/MIF"/>
    <property type="match status" value="1"/>
</dbReference>
<name>A0A260ZAJ1_CAERE</name>
<evidence type="ECO:0000313" key="1">
    <source>
        <dbReference type="EMBL" id="OZF82710.1"/>
    </source>
</evidence>
<gene>
    <name evidence="1" type="ORF">FL82_09851</name>
</gene>
<dbReference type="GO" id="GO:0005615">
    <property type="term" value="C:extracellular space"/>
    <property type="evidence" value="ECO:0007669"/>
    <property type="project" value="UniProtKB-KW"/>
</dbReference>
<dbReference type="HOGENOM" id="CLU_129906_1_1_1"/>
<dbReference type="PANTHER" id="PTHR11954:SF6">
    <property type="entry name" value="MACROPHAGE MIGRATION INHIBITORY FACTOR"/>
    <property type="match status" value="1"/>
</dbReference>
<dbReference type="Pfam" id="PF01187">
    <property type="entry name" value="MIF"/>
    <property type="match status" value="1"/>
</dbReference>
<dbReference type="EMBL" id="NMWX01000196">
    <property type="protein sequence ID" value="OZF82710.1"/>
    <property type="molecule type" value="Genomic_DNA"/>
</dbReference>
<dbReference type="Proteomes" id="UP000216624">
    <property type="component" value="Unassembled WGS sequence"/>
</dbReference>
<dbReference type="Gene3D" id="3.30.429.10">
    <property type="entry name" value="Macrophage Migration Inhibitory Factor"/>
    <property type="match status" value="1"/>
</dbReference>
<dbReference type="OrthoDB" id="255819at2759"/>
<dbReference type="KEGG" id="crq:GCK72_010205"/>
<dbReference type="PANTHER" id="PTHR11954">
    <property type="entry name" value="D-DOPACHROME DECARBOXYLASE"/>
    <property type="match status" value="1"/>
</dbReference>
<dbReference type="eggNOG" id="KOG1759">
    <property type="taxonomic scope" value="Eukaryota"/>
</dbReference>
<feature type="non-terminal residue" evidence="1">
    <location>
        <position position="1"/>
    </location>
</feature>
<accession>A0A260ZAJ1</accession>
<evidence type="ECO:0000313" key="2">
    <source>
        <dbReference type="Proteomes" id="UP000216624"/>
    </source>
</evidence>
<comment type="caution">
    <text evidence="1">The sequence shown here is derived from an EMBL/GenBank/DDBJ whole genome shotgun (WGS) entry which is preliminary data.</text>
</comment>
<dbReference type="STRING" id="31234.E3MI52"/>
<dbReference type="GO" id="GO:0004167">
    <property type="term" value="F:dopachrome isomerase activity"/>
    <property type="evidence" value="ECO:0007669"/>
    <property type="project" value="UniProtKB-EC"/>
</dbReference>
<dbReference type="OMA" id="CELITNI"/>
<keyword evidence="2" id="KW-1185">Reference proteome</keyword>
<dbReference type="InterPro" id="IPR001398">
    <property type="entry name" value="Macrophage_inhib_fac"/>
</dbReference>